<name>A0A8S2XE59_9BILA</name>
<evidence type="ECO:0000313" key="2">
    <source>
        <dbReference type="Proteomes" id="UP000676336"/>
    </source>
</evidence>
<evidence type="ECO:0000313" key="1">
    <source>
        <dbReference type="EMBL" id="CAF4491006.1"/>
    </source>
</evidence>
<gene>
    <name evidence="1" type="ORF">SMN809_LOCUS34476</name>
</gene>
<dbReference type="Proteomes" id="UP000676336">
    <property type="component" value="Unassembled WGS sequence"/>
</dbReference>
<comment type="caution">
    <text evidence="1">The sequence shown here is derived from an EMBL/GenBank/DDBJ whole genome shotgun (WGS) entry which is preliminary data.</text>
</comment>
<reference evidence="1" key="1">
    <citation type="submission" date="2021-02" db="EMBL/GenBank/DDBJ databases">
        <authorList>
            <person name="Nowell W R."/>
        </authorList>
    </citation>
    <scope>NUCLEOTIDE SEQUENCE</scope>
</reference>
<dbReference type="EMBL" id="CAJOBI010079287">
    <property type="protein sequence ID" value="CAF4491006.1"/>
    <property type="molecule type" value="Genomic_DNA"/>
</dbReference>
<sequence>KLGYVPQRKYQHGNRYRIETDACVTGTQAVYARGRQQIQELQRTVSAYPKTRSLNSGTVVKHFLDYHRAYNPNEISQQGL</sequence>
<accession>A0A8S2XE59</accession>
<proteinExistence type="predicted"/>
<feature type="non-terminal residue" evidence="1">
    <location>
        <position position="1"/>
    </location>
</feature>
<dbReference type="AlphaFoldDB" id="A0A8S2XE59"/>
<protein>
    <submittedName>
        <fullName evidence="1">Uncharacterized protein</fullName>
    </submittedName>
</protein>
<organism evidence="1 2">
    <name type="scientific">Rotaria magnacalcarata</name>
    <dbReference type="NCBI Taxonomy" id="392030"/>
    <lineage>
        <taxon>Eukaryota</taxon>
        <taxon>Metazoa</taxon>
        <taxon>Spiralia</taxon>
        <taxon>Gnathifera</taxon>
        <taxon>Rotifera</taxon>
        <taxon>Eurotatoria</taxon>
        <taxon>Bdelloidea</taxon>
        <taxon>Philodinida</taxon>
        <taxon>Philodinidae</taxon>
        <taxon>Rotaria</taxon>
    </lineage>
</organism>